<dbReference type="AlphaFoldDB" id="A0A9Q0YL63"/>
<organism evidence="2 3">
    <name type="scientific">Holothuria leucospilota</name>
    <name type="common">Black long sea cucumber</name>
    <name type="synonym">Mertensiothuria leucospilota</name>
    <dbReference type="NCBI Taxonomy" id="206669"/>
    <lineage>
        <taxon>Eukaryota</taxon>
        <taxon>Metazoa</taxon>
        <taxon>Echinodermata</taxon>
        <taxon>Eleutherozoa</taxon>
        <taxon>Echinozoa</taxon>
        <taxon>Holothuroidea</taxon>
        <taxon>Aspidochirotacea</taxon>
        <taxon>Aspidochirotida</taxon>
        <taxon>Holothuriidae</taxon>
        <taxon>Holothuria</taxon>
    </lineage>
</organism>
<feature type="compositionally biased region" description="Polar residues" evidence="1">
    <location>
        <begin position="146"/>
        <end position="162"/>
    </location>
</feature>
<feature type="compositionally biased region" description="Polar residues" evidence="1">
    <location>
        <begin position="94"/>
        <end position="110"/>
    </location>
</feature>
<evidence type="ECO:0000256" key="1">
    <source>
        <dbReference type="SAM" id="MobiDB-lite"/>
    </source>
</evidence>
<protein>
    <submittedName>
        <fullName evidence="2">Uncharacterized protein</fullName>
    </submittedName>
</protein>
<dbReference type="EMBL" id="JAIZAY010000018">
    <property type="protein sequence ID" value="KAJ8024580.1"/>
    <property type="molecule type" value="Genomic_DNA"/>
</dbReference>
<feature type="compositionally biased region" description="Acidic residues" evidence="1">
    <location>
        <begin position="167"/>
        <end position="176"/>
    </location>
</feature>
<evidence type="ECO:0000313" key="2">
    <source>
        <dbReference type="EMBL" id="KAJ8024580.1"/>
    </source>
</evidence>
<dbReference type="Proteomes" id="UP001152320">
    <property type="component" value="Chromosome 18"/>
</dbReference>
<feature type="region of interest" description="Disordered" evidence="1">
    <location>
        <begin position="91"/>
        <end position="224"/>
    </location>
</feature>
<keyword evidence="3" id="KW-1185">Reference proteome</keyword>
<feature type="compositionally biased region" description="Polar residues" evidence="1">
    <location>
        <begin position="208"/>
        <end position="224"/>
    </location>
</feature>
<comment type="caution">
    <text evidence="2">The sequence shown here is derived from an EMBL/GenBank/DDBJ whole genome shotgun (WGS) entry which is preliminary data.</text>
</comment>
<gene>
    <name evidence="2" type="ORF">HOLleu_34524</name>
</gene>
<dbReference type="OrthoDB" id="432483at2759"/>
<proteinExistence type="predicted"/>
<name>A0A9Q0YL63_HOLLE</name>
<evidence type="ECO:0000313" key="3">
    <source>
        <dbReference type="Proteomes" id="UP001152320"/>
    </source>
</evidence>
<sequence>MDVGNPLDDVFKGTSFLCSVLVAPVKSESQVIIMYILNFEDISDTKPNNVAAGETDAVGDGTVLYPQQQQQPGYKWKRGRNNHRTFRLRLPSIYRSQQRMGVQSNSQQDLSQKDPENPPSEPESSMPLLRIDSGLKDGPSLKGGPSLNSLNPPGEPEQTTELLTVDGAEDSIDDSDPFQVESSGSLRNDDETPVTEKGLPNSHDHLTRSMSNTTWPNHSFHTTGPNIRKAASLENLRFSARRRHMSVPNDTFAKNHIVNDNIQTAVSESDLTKYKQHRKELYGSSVCNGDKSSLNSTANSQSGSALATKKMFSEVTTNIGGKVTQRHEVFQKRWGRGIYEG</sequence>
<reference evidence="2" key="1">
    <citation type="submission" date="2021-10" db="EMBL/GenBank/DDBJ databases">
        <title>Tropical sea cucumber genome reveals ecological adaptation and Cuvierian tubules defense mechanism.</title>
        <authorList>
            <person name="Chen T."/>
        </authorList>
    </citation>
    <scope>NUCLEOTIDE SEQUENCE</scope>
    <source>
        <strain evidence="2">Nanhai2018</strain>
        <tissue evidence="2">Muscle</tissue>
    </source>
</reference>
<accession>A0A9Q0YL63</accession>